<organism evidence="3 4">
    <name type="scientific">Taeniopygia guttata</name>
    <name type="common">Zebra finch</name>
    <name type="synonym">Poephila guttata</name>
    <dbReference type="NCBI Taxonomy" id="59729"/>
    <lineage>
        <taxon>Eukaryota</taxon>
        <taxon>Metazoa</taxon>
        <taxon>Chordata</taxon>
        <taxon>Craniata</taxon>
        <taxon>Vertebrata</taxon>
        <taxon>Euteleostomi</taxon>
        <taxon>Archelosauria</taxon>
        <taxon>Archosauria</taxon>
        <taxon>Dinosauria</taxon>
        <taxon>Saurischia</taxon>
        <taxon>Theropoda</taxon>
        <taxon>Coelurosauria</taxon>
        <taxon>Aves</taxon>
        <taxon>Neognathae</taxon>
        <taxon>Neoaves</taxon>
        <taxon>Telluraves</taxon>
        <taxon>Australaves</taxon>
        <taxon>Passeriformes</taxon>
        <taxon>Passeroidea</taxon>
        <taxon>Estrildidae</taxon>
        <taxon>Estrildinae</taxon>
        <taxon>Taeniopygia</taxon>
    </lineage>
</organism>
<sequence>MLREAWKRPSKHDVKGRCQSRFPKCSPSPPGVLPEVLGLLVLTYPLLWGLALQLHSAVTGTYVPGTNSIAFVSCLNEQIARDIARAIMDKRLAAYVNILPQSSALYFWKGELEESTEILLVSDRSLHHKYPCCKRPQLKGAAGRFGEGGTNLLGLGASPGEGLLSHPWPCWEGTLELHIHIPPSLHISLGLWFGFLLSTAGENKDVQNRGIVQLRQVRLWLHRSTGCPIQGRLSPPAPALGLP</sequence>
<evidence type="ECO:0008006" key="5">
    <source>
        <dbReference type="Google" id="ProtNLM"/>
    </source>
</evidence>
<dbReference type="SUPFAM" id="SSF54913">
    <property type="entry name" value="GlnB-like"/>
    <property type="match status" value="1"/>
</dbReference>
<dbReference type="InterPro" id="IPR011322">
    <property type="entry name" value="N-reg_PII-like_a/b"/>
</dbReference>
<evidence type="ECO:0000313" key="4">
    <source>
        <dbReference type="Proteomes" id="UP000007754"/>
    </source>
</evidence>
<dbReference type="InterPro" id="IPR015867">
    <property type="entry name" value="N-reg_PII/ATP_PRibTrfase_C"/>
</dbReference>
<dbReference type="PANTHER" id="PTHR23419:SF2">
    <property type="entry name" value="CUTA DIVALENT CATION TOLERANCE HOMOLOG-LIKE"/>
    <property type="match status" value="1"/>
</dbReference>
<reference evidence="3 4" key="1">
    <citation type="journal article" date="2010" name="Nature">
        <title>The genome of a songbird.</title>
        <authorList>
            <person name="Warren W.C."/>
            <person name="Clayton D.F."/>
            <person name="Ellegren H."/>
            <person name="Arnold A.P."/>
            <person name="Hillier L.W."/>
            <person name="Kunstner A."/>
            <person name="Searle S."/>
            <person name="White S."/>
            <person name="Vilella A.J."/>
            <person name="Fairley S."/>
            <person name="Heger A."/>
            <person name="Kong L."/>
            <person name="Ponting C.P."/>
            <person name="Jarvis E.D."/>
            <person name="Mello C.V."/>
            <person name="Minx P."/>
            <person name="Lovell P."/>
            <person name="Velho T.A."/>
            <person name="Ferris M."/>
            <person name="Balakrishnan C.N."/>
            <person name="Sinha S."/>
            <person name="Blatti C."/>
            <person name="London S.E."/>
            <person name="Li Y."/>
            <person name="Lin Y.C."/>
            <person name="George J."/>
            <person name="Sweedler J."/>
            <person name="Southey B."/>
            <person name="Gunaratne P."/>
            <person name="Watson M."/>
            <person name="Nam K."/>
            <person name="Backstrom N."/>
            <person name="Smeds L."/>
            <person name="Nabholz B."/>
            <person name="Itoh Y."/>
            <person name="Whitney O."/>
            <person name="Pfenning A.R."/>
            <person name="Howard J."/>
            <person name="Volker M."/>
            <person name="Skinner B.M."/>
            <person name="Griffin D.K."/>
            <person name="Ye L."/>
            <person name="McLaren W.M."/>
            <person name="Flicek P."/>
            <person name="Quesada V."/>
            <person name="Velasco G."/>
            <person name="Lopez-Otin C."/>
            <person name="Puente X.S."/>
            <person name="Olender T."/>
            <person name="Lancet D."/>
            <person name="Smit A.F."/>
            <person name="Hubley R."/>
            <person name="Konkel M.K."/>
            <person name="Walker J.A."/>
            <person name="Batzer M.A."/>
            <person name="Gu W."/>
            <person name="Pollock D.D."/>
            <person name="Chen L."/>
            <person name="Cheng Z."/>
            <person name="Eichler E.E."/>
            <person name="Stapley J."/>
            <person name="Slate J."/>
            <person name="Ekblom R."/>
            <person name="Birkhead T."/>
            <person name="Burke T."/>
            <person name="Burt D."/>
            <person name="Scharff C."/>
            <person name="Adam I."/>
            <person name="Richard H."/>
            <person name="Sultan M."/>
            <person name="Soldatov A."/>
            <person name="Lehrach H."/>
            <person name="Edwards S.V."/>
            <person name="Yang S.P."/>
            <person name="Li X."/>
            <person name="Graves T."/>
            <person name="Fulton L."/>
            <person name="Nelson J."/>
            <person name="Chinwalla A."/>
            <person name="Hou S."/>
            <person name="Mardis E.R."/>
            <person name="Wilson R.K."/>
        </authorList>
    </citation>
    <scope>NUCLEOTIDE SEQUENCE [LARGE SCALE GENOMIC DNA]</scope>
</reference>
<evidence type="ECO:0000313" key="3">
    <source>
        <dbReference type="Ensembl" id="ENSTGUP00000032073.1"/>
    </source>
</evidence>
<dbReference type="Proteomes" id="UP000007754">
    <property type="component" value="Chromosome 17"/>
</dbReference>
<accession>A0A674HAY7</accession>
<dbReference type="Gene3D" id="3.30.70.120">
    <property type="match status" value="1"/>
</dbReference>
<dbReference type="GO" id="GO:0005507">
    <property type="term" value="F:copper ion binding"/>
    <property type="evidence" value="ECO:0007669"/>
    <property type="project" value="TreeGrafter"/>
</dbReference>
<keyword evidence="4" id="KW-1185">Reference proteome</keyword>
<evidence type="ECO:0000256" key="2">
    <source>
        <dbReference type="ARBA" id="ARBA00011233"/>
    </source>
</evidence>
<reference evidence="3" key="2">
    <citation type="submission" date="2025-08" db="UniProtKB">
        <authorList>
            <consortium name="Ensembl"/>
        </authorList>
    </citation>
    <scope>IDENTIFICATION</scope>
</reference>
<dbReference type="InterPro" id="IPR004323">
    <property type="entry name" value="Ion_tolerance_CutA"/>
</dbReference>
<gene>
    <name evidence="3" type="primary">LOC100225027</name>
</gene>
<dbReference type="PANTHER" id="PTHR23419">
    <property type="entry name" value="DIVALENT CATION TOLERANCE CUTA-RELATED"/>
    <property type="match status" value="1"/>
</dbReference>
<comment type="subunit">
    <text evidence="2">Homotrimer.</text>
</comment>
<comment type="similarity">
    <text evidence="1">Belongs to the CutA family.</text>
</comment>
<name>A0A674HAY7_TAEGU</name>
<evidence type="ECO:0000256" key="1">
    <source>
        <dbReference type="ARBA" id="ARBA00010169"/>
    </source>
</evidence>
<proteinExistence type="inferred from homology"/>
<dbReference type="Pfam" id="PF03091">
    <property type="entry name" value="CutA1"/>
    <property type="match status" value="1"/>
</dbReference>
<reference evidence="3" key="3">
    <citation type="submission" date="2025-09" db="UniProtKB">
        <authorList>
            <consortium name="Ensembl"/>
        </authorList>
    </citation>
    <scope>IDENTIFICATION</scope>
</reference>
<dbReference type="GO" id="GO:0010038">
    <property type="term" value="P:response to metal ion"/>
    <property type="evidence" value="ECO:0007669"/>
    <property type="project" value="InterPro"/>
</dbReference>
<dbReference type="Ensembl" id="ENSTGUT00000046232.1">
    <property type="protein sequence ID" value="ENSTGUP00000032073.1"/>
    <property type="gene ID" value="ENSTGUG00000020960.1"/>
</dbReference>
<dbReference type="AlphaFoldDB" id="A0A674HAY7"/>
<protein>
    <recommendedName>
        <fullName evidence="5">CutA divalent cation tolerance homolog</fullName>
    </recommendedName>
</protein>
<dbReference type="GeneTree" id="ENSGT00390000017030"/>
<dbReference type="InParanoid" id="A0A674HAY7"/>